<keyword evidence="3" id="KW-0812">Transmembrane</keyword>
<name>A0A1I4DDN9_9GAMM</name>
<evidence type="ECO:0000313" key="4">
    <source>
        <dbReference type="EMBL" id="SFK91113.1"/>
    </source>
</evidence>
<accession>A0A1I4DDN9</accession>
<dbReference type="CDD" id="cd03789">
    <property type="entry name" value="GT9_LPS_heptosyltransferase"/>
    <property type="match status" value="1"/>
</dbReference>
<evidence type="ECO:0000256" key="3">
    <source>
        <dbReference type="SAM" id="Phobius"/>
    </source>
</evidence>
<keyword evidence="5" id="KW-1185">Reference proteome</keyword>
<gene>
    <name evidence="4" type="ORF">SAMN05518863_11258</name>
</gene>
<keyword evidence="3" id="KW-0472">Membrane</keyword>
<dbReference type="PANTHER" id="PTHR30160:SF7">
    <property type="entry name" value="ADP-HEPTOSE--LPS HEPTOSYLTRANSFERASE 2"/>
    <property type="match status" value="1"/>
</dbReference>
<dbReference type="InterPro" id="IPR002201">
    <property type="entry name" value="Glyco_trans_9"/>
</dbReference>
<proteinExistence type="predicted"/>
<dbReference type="Pfam" id="PF01075">
    <property type="entry name" value="Glyco_transf_9"/>
    <property type="match status" value="1"/>
</dbReference>
<sequence length="380" mass="43376">MSVWPYHGDRSLTYVILFILFLPVKWVMKIFHGRTGKNLVIQTAKIGDFINITPLLNHLGKSDALLSNSVAALATRDNTLENIWYIEEHRSGLVKKMKLVWQILNRYDNIYLLHPTNLNLFIAACCNASNKQFLSSYRRKGYQGLFYLTASGVVEHEKNTLTLENYLKLADRSFTKESYPKHATQPLWQPKSLPDEIFQHDGIRIGISITAGNQAKTIPPMIWQRLFDHLSDLPCHFYAFGAPNEQSRLQELYKVVGARENLISLVGKVPLEDVPAAIGEMDFYIASDSGNVYIADAQQVPIILIYGPCCVEEQRPLGEVLLIGPNHIAPSSFVFAAQYKFMHPTEQLFELDQRKLDDIHDFISARQQQRLARRKNMKTA</sequence>
<keyword evidence="2" id="KW-0808">Transferase</keyword>
<keyword evidence="3" id="KW-1133">Transmembrane helix</keyword>
<dbReference type="PANTHER" id="PTHR30160">
    <property type="entry name" value="TETRAACYLDISACCHARIDE 4'-KINASE-RELATED"/>
    <property type="match status" value="1"/>
</dbReference>
<evidence type="ECO:0000256" key="1">
    <source>
        <dbReference type="ARBA" id="ARBA00022676"/>
    </source>
</evidence>
<comment type="caution">
    <text evidence="4">The sequence shown here is derived from an EMBL/GenBank/DDBJ whole genome shotgun (WGS) entry which is preliminary data.</text>
</comment>
<dbReference type="Proteomes" id="UP000198841">
    <property type="component" value="Unassembled WGS sequence"/>
</dbReference>
<dbReference type="SUPFAM" id="SSF53756">
    <property type="entry name" value="UDP-Glycosyltransferase/glycogen phosphorylase"/>
    <property type="match status" value="1"/>
</dbReference>
<evidence type="ECO:0000313" key="5">
    <source>
        <dbReference type="Proteomes" id="UP000198841"/>
    </source>
</evidence>
<feature type="transmembrane region" description="Helical" evidence="3">
    <location>
        <begin position="12"/>
        <end position="28"/>
    </location>
</feature>
<reference evidence="4 5" key="1">
    <citation type="submission" date="2016-10" db="EMBL/GenBank/DDBJ databases">
        <authorList>
            <person name="Varghese N."/>
            <person name="Submissions S."/>
        </authorList>
    </citation>
    <scope>NUCLEOTIDE SEQUENCE [LARGE SCALE GENOMIC DNA]</scope>
    <source>
        <strain evidence="4 5">YR512</strain>
    </source>
</reference>
<dbReference type="InterPro" id="IPR051199">
    <property type="entry name" value="LPS_LOS_Heptosyltrfase"/>
</dbReference>
<organism evidence="4 5">
    <name type="scientific">Candidatus Pantoea symbiotica</name>
    <dbReference type="NCBI Taxonomy" id="1884370"/>
    <lineage>
        <taxon>Bacteria</taxon>
        <taxon>Pseudomonadati</taxon>
        <taxon>Pseudomonadota</taxon>
        <taxon>Gammaproteobacteria</taxon>
        <taxon>Enterobacterales</taxon>
        <taxon>Erwiniaceae</taxon>
        <taxon>Pantoea</taxon>
    </lineage>
</organism>
<dbReference type="Gene3D" id="3.40.50.2000">
    <property type="entry name" value="Glycogen Phosphorylase B"/>
    <property type="match status" value="2"/>
</dbReference>
<evidence type="ECO:0000256" key="2">
    <source>
        <dbReference type="ARBA" id="ARBA00022679"/>
    </source>
</evidence>
<dbReference type="EMBL" id="FOSD01000012">
    <property type="protein sequence ID" value="SFK91113.1"/>
    <property type="molecule type" value="Genomic_DNA"/>
</dbReference>
<keyword evidence="1" id="KW-0328">Glycosyltransferase</keyword>
<protein>
    <submittedName>
        <fullName evidence="4">ADP-heptose:LPS heptosyltransferase</fullName>
    </submittedName>
</protein>